<comment type="caution">
    <text evidence="1">The sequence shown here is derived from an EMBL/GenBank/DDBJ whole genome shotgun (WGS) entry which is preliminary data.</text>
</comment>
<dbReference type="EMBL" id="BGZK01000807">
    <property type="protein sequence ID" value="GBP61218.1"/>
    <property type="molecule type" value="Genomic_DNA"/>
</dbReference>
<protein>
    <recommendedName>
        <fullName evidence="3">Reverse transcriptase domain-containing protein</fullName>
    </recommendedName>
</protein>
<keyword evidence="2" id="KW-1185">Reference proteome</keyword>
<evidence type="ECO:0008006" key="3">
    <source>
        <dbReference type="Google" id="ProtNLM"/>
    </source>
</evidence>
<name>A0A4C1XCQ5_EUMVA</name>
<reference evidence="1 2" key="1">
    <citation type="journal article" date="2019" name="Commun. Biol.">
        <title>The bagworm genome reveals a unique fibroin gene that provides high tensile strength.</title>
        <authorList>
            <person name="Kono N."/>
            <person name="Nakamura H."/>
            <person name="Ohtoshi R."/>
            <person name="Tomita M."/>
            <person name="Numata K."/>
            <person name="Arakawa K."/>
        </authorList>
    </citation>
    <scope>NUCLEOTIDE SEQUENCE [LARGE SCALE GENOMIC DNA]</scope>
</reference>
<gene>
    <name evidence="1" type="ORF">EVAR_37484_1</name>
</gene>
<organism evidence="1 2">
    <name type="scientific">Eumeta variegata</name>
    <name type="common">Bagworm moth</name>
    <name type="synonym">Eumeta japonica</name>
    <dbReference type="NCBI Taxonomy" id="151549"/>
    <lineage>
        <taxon>Eukaryota</taxon>
        <taxon>Metazoa</taxon>
        <taxon>Ecdysozoa</taxon>
        <taxon>Arthropoda</taxon>
        <taxon>Hexapoda</taxon>
        <taxon>Insecta</taxon>
        <taxon>Pterygota</taxon>
        <taxon>Neoptera</taxon>
        <taxon>Endopterygota</taxon>
        <taxon>Lepidoptera</taxon>
        <taxon>Glossata</taxon>
        <taxon>Ditrysia</taxon>
        <taxon>Tineoidea</taxon>
        <taxon>Psychidae</taxon>
        <taxon>Oiketicinae</taxon>
        <taxon>Eumeta</taxon>
    </lineage>
</organism>
<accession>A0A4C1XCQ5</accession>
<evidence type="ECO:0000313" key="2">
    <source>
        <dbReference type="Proteomes" id="UP000299102"/>
    </source>
</evidence>
<dbReference type="AlphaFoldDB" id="A0A4C1XCQ5"/>
<sequence length="95" mass="10753">MKYLRVVPEGVTELENSSVSHGVGSTIDADVELVEKMFEAYEDSQNAIGVFWNLSKAFDCVNHETLIRKLHHYRVTGRALDLLASYLTGSEYQCR</sequence>
<dbReference type="Proteomes" id="UP000299102">
    <property type="component" value="Unassembled WGS sequence"/>
</dbReference>
<dbReference type="OrthoDB" id="414730at2759"/>
<evidence type="ECO:0000313" key="1">
    <source>
        <dbReference type="EMBL" id="GBP61218.1"/>
    </source>
</evidence>
<proteinExistence type="predicted"/>